<evidence type="ECO:0000313" key="1">
    <source>
        <dbReference type="EMBL" id="TYR37398.1"/>
    </source>
</evidence>
<accession>A0A5D4H9U0</accession>
<dbReference type="AlphaFoldDB" id="A0A5D4H9U0"/>
<dbReference type="RefSeq" id="WP_148918139.1">
    <property type="nucleotide sequence ID" value="NZ_VTAV01000002.1"/>
</dbReference>
<evidence type="ECO:0000313" key="2">
    <source>
        <dbReference type="Proteomes" id="UP000322362"/>
    </source>
</evidence>
<sequence length="213" mass="24560">MGEYIKYRGREVKIGTLDNMYYTSYQKFVVAMEAGLLRTGTGSSLPSVYMEIEQGFRFRFPFPDEDKLDFGKIIEPHDRGIPIQIPAEEINGPATDPKPKDIDLDIVQQKPIIRESDGKFCLALVLRNPVTNEWFGIESNQIIRTFIENLIRNKIINEHDNKKKNFYRAVAIRILKGYPLSVLSEYKSAVLKANDIQSLQYSDKQNRRLNKGI</sequence>
<dbReference type="Proteomes" id="UP000322362">
    <property type="component" value="Unassembled WGS sequence"/>
</dbReference>
<protein>
    <submittedName>
        <fullName evidence="1">Uncharacterized protein</fullName>
    </submittedName>
</protein>
<organism evidence="1 2">
    <name type="scientific">Sphingobacterium phlebotomi</name>
    <dbReference type="NCBI Taxonomy" id="2605433"/>
    <lineage>
        <taxon>Bacteria</taxon>
        <taxon>Pseudomonadati</taxon>
        <taxon>Bacteroidota</taxon>
        <taxon>Sphingobacteriia</taxon>
        <taxon>Sphingobacteriales</taxon>
        <taxon>Sphingobacteriaceae</taxon>
        <taxon>Sphingobacterium</taxon>
    </lineage>
</organism>
<gene>
    <name evidence="1" type="ORF">FXV77_05165</name>
</gene>
<comment type="caution">
    <text evidence="1">The sequence shown here is derived from an EMBL/GenBank/DDBJ whole genome shotgun (WGS) entry which is preliminary data.</text>
</comment>
<keyword evidence="2" id="KW-1185">Reference proteome</keyword>
<name>A0A5D4H9U0_9SPHI</name>
<dbReference type="EMBL" id="VTAV01000002">
    <property type="protein sequence ID" value="TYR37398.1"/>
    <property type="molecule type" value="Genomic_DNA"/>
</dbReference>
<reference evidence="1 2" key="1">
    <citation type="submission" date="2019-08" db="EMBL/GenBank/DDBJ databases">
        <title>Phlebobacter frassis gen. nov. sp. nov., a new member of family Sphingobacteriaceae isolated from sand fly rearing media.</title>
        <authorList>
            <person name="Kakumanu M.L."/>
            <person name="Marayati B.F."/>
            <person name="Wada-Katsumata A."/>
            <person name="Wasserberg G."/>
            <person name="Schal C."/>
            <person name="Apperson C.S."/>
            <person name="Ponnusamy L."/>
        </authorList>
    </citation>
    <scope>NUCLEOTIDE SEQUENCE [LARGE SCALE GENOMIC DNA]</scope>
    <source>
        <strain evidence="1 2">SSI9</strain>
    </source>
</reference>
<proteinExistence type="predicted"/>